<reference evidence="2 3" key="1">
    <citation type="submission" date="2020-03" db="EMBL/GenBank/DDBJ databases">
        <title>Genomic analysis of Bacteroides faecium CBA7301.</title>
        <authorList>
            <person name="Kim J."/>
            <person name="Roh S.W."/>
        </authorList>
    </citation>
    <scope>NUCLEOTIDE SEQUENCE [LARGE SCALE GENOMIC DNA]</scope>
    <source>
        <strain evidence="2 3">CBA7301</strain>
    </source>
</reference>
<protein>
    <submittedName>
        <fullName evidence="2">DUF4984 domain-containing protein</fullName>
    </submittedName>
</protein>
<gene>
    <name evidence="2" type="ORF">BacF7301_14955</name>
</gene>
<dbReference type="InterPro" id="IPR032283">
    <property type="entry name" value="DUF4984"/>
</dbReference>
<keyword evidence="3" id="KW-1185">Reference proteome</keyword>
<name>A0A6H0KPI5_9BACE</name>
<dbReference type="RefSeq" id="WP_167963983.1">
    <property type="nucleotide sequence ID" value="NZ_CP050831.1"/>
</dbReference>
<dbReference type="PROSITE" id="PS51257">
    <property type="entry name" value="PROKAR_LIPOPROTEIN"/>
    <property type="match status" value="1"/>
</dbReference>
<evidence type="ECO:0000313" key="2">
    <source>
        <dbReference type="EMBL" id="QIU95366.1"/>
    </source>
</evidence>
<dbReference type="EMBL" id="CP050831">
    <property type="protein sequence ID" value="QIU95366.1"/>
    <property type="molecule type" value="Genomic_DNA"/>
</dbReference>
<accession>A0A6H0KPI5</accession>
<organism evidence="2 3">
    <name type="scientific">Bacteroides faecium</name>
    <dbReference type="NCBI Taxonomy" id="2715212"/>
    <lineage>
        <taxon>Bacteria</taxon>
        <taxon>Pseudomonadati</taxon>
        <taxon>Bacteroidota</taxon>
        <taxon>Bacteroidia</taxon>
        <taxon>Bacteroidales</taxon>
        <taxon>Bacteroidaceae</taxon>
        <taxon>Bacteroides</taxon>
    </lineage>
</organism>
<evidence type="ECO:0000259" key="1">
    <source>
        <dbReference type="Pfam" id="PF16372"/>
    </source>
</evidence>
<feature type="domain" description="DUF4984" evidence="1">
    <location>
        <begin position="134"/>
        <end position="295"/>
    </location>
</feature>
<sequence>MKKIFIGLSAIFILVLGLVSCDSEYVKYSGPNYIMFSDTLSVLPVQNNKEYFDIAVSATEVCDYDRTLGVEIIDKKSNAVEGEHYALESNTVTIKAGEYAANVHVRGIYDNIAVTDSLGFVLHLVTEKESQWDIYGIETKVILQKVCPFDINVFSGYAVVISSYFTSYMKDVDQRLIRTEIDKNEENTVIMKDYFYKGYDLKVKFTTNDLLNPLIEMEDQRFAYTPDAFNTIYGDGEIWAYQAGAYLSYYSTCEKFIFQYMTLHVPGMPAGKDEVGTYANAVRWISDDEAQKLIEEGINNSLK</sequence>
<dbReference type="AlphaFoldDB" id="A0A6H0KPI5"/>
<proteinExistence type="predicted"/>
<evidence type="ECO:0000313" key="3">
    <source>
        <dbReference type="Proteomes" id="UP000501780"/>
    </source>
</evidence>
<dbReference type="Pfam" id="PF16372">
    <property type="entry name" value="DUF4984"/>
    <property type="match status" value="1"/>
</dbReference>
<dbReference type="Proteomes" id="UP000501780">
    <property type="component" value="Chromosome"/>
</dbReference>
<dbReference type="KEGG" id="bfc:BacF7301_14955"/>